<feature type="region of interest" description="Disordered" evidence="1">
    <location>
        <begin position="1278"/>
        <end position="1313"/>
    </location>
</feature>
<feature type="compositionally biased region" description="Low complexity" evidence="1">
    <location>
        <begin position="720"/>
        <end position="732"/>
    </location>
</feature>
<feature type="compositionally biased region" description="Low complexity" evidence="1">
    <location>
        <begin position="653"/>
        <end position="663"/>
    </location>
</feature>
<gene>
    <name evidence="2" type="ORF">WA026_022539</name>
</gene>
<feature type="region of interest" description="Disordered" evidence="1">
    <location>
        <begin position="1474"/>
        <end position="1517"/>
    </location>
</feature>
<evidence type="ECO:0000313" key="2">
    <source>
        <dbReference type="EMBL" id="KAK9892858.1"/>
    </source>
</evidence>
<sequence length="1640" mass="182694">MTNSLVTSSPVMSTSIKASKKAVIQPTLGTSTLILANGTLYPVLPQSQPIIPTQMVLQVANNSTIKVSKPQSIENLKRTNEANKSKIGKNGNMNDGTSSGIDKAQNSNDSKECSIIISSSSSLITSNNSTVTLSEKDVILSRNVAIRPNRCITKTTHVNKVPIPALTSSFCTSILVPDNSKTKALKKNANAKRIGNRPMGRQALRKLRKMVSKRKIEIEAESVKNARSTGFIEKVDEKLALKNTLTQKNNLNSTLSMTTNFPVTTTNISATVALENNQSVQDSQMNCVQSIDNQKSSSSSMQLDGEQYKIPIILNDINKVSKNNKISFNANSNTPGSICSKSTQNAYDKNYQETKLSEKNCSEKNKNSLNSSNNSNTCVADLSTQHPSLIQQTGQDNGIKNHNMNIEPDSTKLICNINSSAQTYIEDVQNKLPTQNIQIAKKEKNVKLDDNTNFLDNHQTIENNHRNENSLNVENVCNLNQQIKNFDLQLGNSELSNDIFDSLQVPTGCQNPESTSPTAAFLLAFPLVSSLTGVKVTEVMDDDNPDSQRETPTLLQIGTLDNNKPTQSPNLFNLDNLSFFSSKDIYNGFYNSFEQHLNALTMSTNTFVNDSSKVTEKSNISTFLPKVGKTEEHIKAPNNQTIQKGKKSCNIETSKTSSSTTATDEQANIAIEKEVDKNPNKNHHRIIHQPNANSFDISTQKLSVTSNLGSQNIQTTPVQSNHLNDNDNFSNNKTMENLNKNAKHDTFIPIKGNLHSGAQKNIESNKYFNSDIVAPIDKIVDQNMFHNFNVKRDNFVTSITQTSTNTNVFNIDSRNSQLPAAQKNEVQTYVNLLPQKQNFILRKNLDGQIGSQVANIQPLIQNNLQNAQLSFGDNRNLVPITSQSNFGYNLFSMDSSIPSCLQKNVNYKNLNCSTEDKYSGLQKDFNRSFFTSEMLPHLKDINNVESMDVENRMNEASQKHIYNNQFECRNAIPGTAQKAPDINFSFNISNVVPPPIPKTVESKQLFPNYNMPDTNVNYDLNGITKVNTCVYNMNKKFPDPLYTNSNNSNYNYYSNSESFLNENCFKNTKIDKVIGSIDFENFTDHRKTDYSNTYYHDHNFQKNMVASTKSNNHTEKITYNWMTAPSKNSAEQTIASCPKEDVVHSSHNILNNNQTTYFNAPLYTGEINSNLGQTTRKNLDLPSMNANTNLQRNDMEDNHFTWSPSKIPQYLDPVPNFVSSTLPTLVGDLALGTANYTEQKLESSNKYTNHRDVKNKTTSKFNYENQSNLFSVSQLVHQNKEIVPSKPTRRRSSGSGSKGNAQKNKKASKLNEDQKDIQCFTKSPGNQSHGKSDKTLNCRQSNNNMFCDLNKRNPVKTSSSNYTAEALIGNQGNTDVISKKEHIFNSTVKNMPVPPFMSDNIMPYFTSVDVPQDNYIQQNQNYQNFSHNFTTFPNTSYSANTFIPSCSTYLSTNTFMPDLGSGHDFQTSNMNLFSNAGISKDNKNKNSVKSNTNDREEKNTHNNQFSSNVGKKVKRKAANESSITPNFVDFSFLSVPGNINSPLLPDDFHSHSTFLPPPLTQPQLYPCKNPIYSTKQSSTNSVGPLLPLPPIPSVTRTGVQHPEVSPSLNSGGTSLTNFNLSTIFPEINKVSKILFVTKID</sequence>
<feature type="region of interest" description="Disordered" evidence="1">
    <location>
        <begin position="673"/>
        <end position="694"/>
    </location>
</feature>
<name>A0AAW1VGB2_9CUCU</name>
<feature type="region of interest" description="Disordered" evidence="1">
    <location>
        <begin position="358"/>
        <end position="380"/>
    </location>
</feature>
<feature type="compositionally biased region" description="Polar residues" evidence="1">
    <location>
        <begin position="91"/>
        <end position="107"/>
    </location>
</feature>
<dbReference type="EMBL" id="JARQZJ010000140">
    <property type="protein sequence ID" value="KAK9892858.1"/>
    <property type="molecule type" value="Genomic_DNA"/>
</dbReference>
<evidence type="ECO:0000256" key="1">
    <source>
        <dbReference type="SAM" id="MobiDB-lite"/>
    </source>
</evidence>
<feature type="region of interest" description="Disordered" evidence="1">
    <location>
        <begin position="711"/>
        <end position="734"/>
    </location>
</feature>
<feature type="region of interest" description="Disordered" evidence="1">
    <location>
        <begin position="80"/>
        <end position="107"/>
    </location>
</feature>
<comment type="caution">
    <text evidence="2">The sequence shown here is derived from an EMBL/GenBank/DDBJ whole genome shotgun (WGS) entry which is preliminary data.</text>
</comment>
<organism evidence="2 3">
    <name type="scientific">Henosepilachna vigintioctopunctata</name>
    <dbReference type="NCBI Taxonomy" id="420089"/>
    <lineage>
        <taxon>Eukaryota</taxon>
        <taxon>Metazoa</taxon>
        <taxon>Ecdysozoa</taxon>
        <taxon>Arthropoda</taxon>
        <taxon>Hexapoda</taxon>
        <taxon>Insecta</taxon>
        <taxon>Pterygota</taxon>
        <taxon>Neoptera</taxon>
        <taxon>Endopterygota</taxon>
        <taxon>Coleoptera</taxon>
        <taxon>Polyphaga</taxon>
        <taxon>Cucujiformia</taxon>
        <taxon>Coccinelloidea</taxon>
        <taxon>Coccinellidae</taxon>
        <taxon>Epilachninae</taxon>
        <taxon>Epilachnini</taxon>
        <taxon>Henosepilachna</taxon>
    </lineage>
</organism>
<proteinExistence type="predicted"/>
<feature type="compositionally biased region" description="Low complexity" evidence="1">
    <location>
        <begin position="367"/>
        <end position="376"/>
    </location>
</feature>
<reference evidence="2 3" key="1">
    <citation type="submission" date="2023-03" db="EMBL/GenBank/DDBJ databases">
        <title>Genome insight into feeding habits of ladybird beetles.</title>
        <authorList>
            <person name="Li H.-S."/>
            <person name="Huang Y.-H."/>
            <person name="Pang H."/>
        </authorList>
    </citation>
    <scope>NUCLEOTIDE SEQUENCE [LARGE SCALE GENOMIC DNA]</scope>
    <source>
        <strain evidence="2">SYSU_2023b</strain>
        <tissue evidence="2">Whole body</tissue>
    </source>
</reference>
<dbReference type="Proteomes" id="UP001431783">
    <property type="component" value="Unassembled WGS sequence"/>
</dbReference>
<protein>
    <submittedName>
        <fullName evidence="2">Uncharacterized protein</fullName>
    </submittedName>
</protein>
<feature type="region of interest" description="Disordered" evidence="1">
    <location>
        <begin position="648"/>
        <end position="667"/>
    </location>
</feature>
<evidence type="ECO:0000313" key="3">
    <source>
        <dbReference type="Proteomes" id="UP001431783"/>
    </source>
</evidence>
<accession>A0AAW1VGB2</accession>
<keyword evidence="3" id="KW-1185">Reference proteome</keyword>